<keyword evidence="2" id="KW-1185">Reference proteome</keyword>
<gene>
    <name evidence="1" type="ORF">Y956_09237</name>
</gene>
<accession>A0A091WN80</accession>
<organism evidence="1 2">
    <name type="scientific">Nipponia nippon</name>
    <name type="common">Crested ibis</name>
    <name type="synonym">Ibis nippon</name>
    <dbReference type="NCBI Taxonomy" id="128390"/>
    <lineage>
        <taxon>Eukaryota</taxon>
        <taxon>Metazoa</taxon>
        <taxon>Chordata</taxon>
        <taxon>Craniata</taxon>
        <taxon>Vertebrata</taxon>
        <taxon>Euteleostomi</taxon>
        <taxon>Archelosauria</taxon>
        <taxon>Archosauria</taxon>
        <taxon>Dinosauria</taxon>
        <taxon>Saurischia</taxon>
        <taxon>Theropoda</taxon>
        <taxon>Coelurosauria</taxon>
        <taxon>Aves</taxon>
        <taxon>Neognathae</taxon>
        <taxon>Neoaves</taxon>
        <taxon>Aequornithes</taxon>
        <taxon>Pelecaniformes</taxon>
        <taxon>Threskiornithidae</taxon>
        <taxon>Nipponia</taxon>
    </lineage>
</organism>
<dbReference type="Proteomes" id="UP000053283">
    <property type="component" value="Unassembled WGS sequence"/>
</dbReference>
<reference evidence="1 2" key="1">
    <citation type="submission" date="2014-04" db="EMBL/GenBank/DDBJ databases">
        <title>Genome evolution of avian class.</title>
        <authorList>
            <person name="Zhang G."/>
            <person name="Li C."/>
        </authorList>
    </citation>
    <scope>NUCLEOTIDE SEQUENCE [LARGE SCALE GENOMIC DNA]</scope>
    <source>
        <strain evidence="1">BGI_Y956</strain>
    </source>
</reference>
<dbReference type="AlphaFoldDB" id="A0A091WN80"/>
<feature type="non-terminal residue" evidence="1">
    <location>
        <position position="115"/>
    </location>
</feature>
<dbReference type="EMBL" id="KL411055">
    <property type="protein sequence ID" value="KFR02966.1"/>
    <property type="molecule type" value="Genomic_DNA"/>
</dbReference>
<evidence type="ECO:0000313" key="2">
    <source>
        <dbReference type="Proteomes" id="UP000053283"/>
    </source>
</evidence>
<protein>
    <submittedName>
        <fullName evidence="1">Uncharacterized protein</fullName>
    </submittedName>
</protein>
<evidence type="ECO:0000313" key="1">
    <source>
        <dbReference type="EMBL" id="KFR02966.1"/>
    </source>
</evidence>
<proteinExistence type="predicted"/>
<feature type="non-terminal residue" evidence="1">
    <location>
        <position position="1"/>
    </location>
</feature>
<name>A0A091WN80_NIPNI</name>
<sequence>CQRGTFICRGSLYFHLQQPESGASCTPEGGNALSAHATASCLSPALVFKTSPTTRGLKYYLNSATQRSRSLSEKAGLGELPWFLALASSEEIFLCAGGTGSRMQGKRLVMLRFPR</sequence>